<protein>
    <recommendedName>
        <fullName evidence="2">Protein SHQ1 homolog</fullName>
    </recommendedName>
</protein>
<dbReference type="Proteomes" id="UP000274756">
    <property type="component" value="Unassembled WGS sequence"/>
</dbReference>
<dbReference type="InterPro" id="IPR008978">
    <property type="entry name" value="HSP20-like_chaperone"/>
</dbReference>
<reference evidence="7" key="1">
    <citation type="submission" date="2017-02" db="UniProtKB">
        <authorList>
            <consortium name="WormBaseParasite"/>
        </authorList>
    </citation>
    <scope>IDENTIFICATION</scope>
</reference>
<dbReference type="GO" id="GO:0051082">
    <property type="term" value="F:unfolded protein binding"/>
    <property type="evidence" value="ECO:0007669"/>
    <property type="project" value="TreeGrafter"/>
</dbReference>
<name>A0A0N4UDY9_DRAME</name>
<organism evidence="5 7">
    <name type="scientific">Dracunculus medinensis</name>
    <name type="common">Guinea worm</name>
    <dbReference type="NCBI Taxonomy" id="318479"/>
    <lineage>
        <taxon>Eukaryota</taxon>
        <taxon>Metazoa</taxon>
        <taxon>Ecdysozoa</taxon>
        <taxon>Nematoda</taxon>
        <taxon>Chromadorea</taxon>
        <taxon>Rhabditida</taxon>
        <taxon>Spirurina</taxon>
        <taxon>Dracunculoidea</taxon>
        <taxon>Dracunculidae</taxon>
        <taxon>Dracunculus</taxon>
    </lineage>
</organism>
<dbReference type="Pfam" id="PF04925">
    <property type="entry name" value="SHQ1"/>
    <property type="match status" value="1"/>
</dbReference>
<dbReference type="GO" id="GO:0005654">
    <property type="term" value="C:nucleoplasm"/>
    <property type="evidence" value="ECO:0007669"/>
    <property type="project" value="TreeGrafter"/>
</dbReference>
<dbReference type="WBParaSite" id="DME_0000556701-mRNA-1">
    <property type="protein sequence ID" value="DME_0000556701-mRNA-1"/>
    <property type="gene ID" value="DME_0000556701"/>
</dbReference>
<evidence type="ECO:0000313" key="5">
    <source>
        <dbReference type="Proteomes" id="UP000038040"/>
    </source>
</evidence>
<dbReference type="InterPro" id="IPR039742">
    <property type="entry name" value="Shq1"/>
</dbReference>
<evidence type="ECO:0000313" key="7">
    <source>
        <dbReference type="WBParaSite" id="DME_0000556701-mRNA-1"/>
    </source>
</evidence>
<dbReference type="InterPro" id="IPR048696">
    <property type="entry name" value="SHQ1-like_CS"/>
</dbReference>
<sequence>MITPIFSIKQDDDFLFIDIDARYANIKETEIEYFDKIFFFSSSPYFLRLHFPCEIIDNEKGEANYDSENGKFLIKVPKKFHGEFFPNLEMITELLKPSKIEADHLVQECGEENINDNEYYMEQTIEQKELSPIDEVCKKFGYGFGWRRHNVLGKLIHEIGNLIDLKNPESVLIEERSSKCLQQDQISFRPEHYLADLYEKSDILDECLNFQLPEICFELSSKDREKLKELGRRKIAILSDACNHSVILSLIDILFAYLYDLRTTDGEHNVESGWTIIKLSPTLTYLTRWKNAKEAITSAIRRALCYPLYRHWQLSLKVFDDIKRVISRGKVAILHCLCEIHYILAISGDFRYILNDLYLTDYCVWIQSVSDEKFVQLFDDLKAIKIEKRDVQLELCTLEIEAQISTLEIKENIEEMDSDDE</sequence>
<dbReference type="InterPro" id="IPR007052">
    <property type="entry name" value="CS_dom"/>
</dbReference>
<evidence type="ECO:0000313" key="4">
    <source>
        <dbReference type="EMBL" id="VDN59335.1"/>
    </source>
</evidence>
<comment type="similarity">
    <text evidence="1">Belongs to the SHQ1 family.</text>
</comment>
<dbReference type="PANTHER" id="PTHR12967">
    <property type="entry name" value="PROTEIN SHQ1 HOMOLOG"/>
    <property type="match status" value="1"/>
</dbReference>
<dbReference type="OrthoDB" id="73639at2759"/>
<dbReference type="AlphaFoldDB" id="A0A0N4UDY9"/>
<dbReference type="GO" id="GO:0000493">
    <property type="term" value="P:box H/ACA snoRNP assembly"/>
    <property type="evidence" value="ECO:0007669"/>
    <property type="project" value="InterPro"/>
</dbReference>
<dbReference type="GO" id="GO:0005737">
    <property type="term" value="C:cytoplasm"/>
    <property type="evidence" value="ECO:0007669"/>
    <property type="project" value="TreeGrafter"/>
</dbReference>
<dbReference type="STRING" id="318479.A0A0N4UDY9"/>
<feature type="domain" description="CS" evidence="3">
    <location>
        <begin position="1"/>
        <end position="89"/>
    </location>
</feature>
<dbReference type="Gene3D" id="2.60.40.790">
    <property type="match status" value="1"/>
</dbReference>
<accession>A0A0N4UDY9</accession>
<evidence type="ECO:0000256" key="2">
    <source>
        <dbReference type="ARBA" id="ARBA00013750"/>
    </source>
</evidence>
<keyword evidence="6" id="KW-1185">Reference proteome</keyword>
<dbReference type="InterPro" id="IPR007009">
    <property type="entry name" value="Shq1_C"/>
</dbReference>
<reference evidence="4 6" key="2">
    <citation type="submission" date="2018-11" db="EMBL/GenBank/DDBJ databases">
        <authorList>
            <consortium name="Pathogen Informatics"/>
        </authorList>
    </citation>
    <scope>NUCLEOTIDE SEQUENCE [LARGE SCALE GENOMIC DNA]</scope>
</reference>
<dbReference type="PROSITE" id="PS51203">
    <property type="entry name" value="CS"/>
    <property type="match status" value="1"/>
</dbReference>
<dbReference type="EMBL" id="UYYG01001179">
    <property type="protein sequence ID" value="VDN59335.1"/>
    <property type="molecule type" value="Genomic_DNA"/>
</dbReference>
<dbReference type="Proteomes" id="UP000038040">
    <property type="component" value="Unplaced"/>
</dbReference>
<evidence type="ECO:0000313" key="6">
    <source>
        <dbReference type="Proteomes" id="UP000274756"/>
    </source>
</evidence>
<dbReference type="PANTHER" id="PTHR12967:SF0">
    <property type="entry name" value="PROTEIN SHQ1 HOMOLOG"/>
    <property type="match status" value="1"/>
</dbReference>
<evidence type="ECO:0000259" key="3">
    <source>
        <dbReference type="PROSITE" id="PS51203"/>
    </source>
</evidence>
<dbReference type="Pfam" id="PF21413">
    <property type="entry name" value="SHQ1-like_CS"/>
    <property type="match status" value="1"/>
</dbReference>
<proteinExistence type="inferred from homology"/>
<gene>
    <name evidence="4" type="ORF">DME_LOCUS9308</name>
</gene>
<evidence type="ECO:0000256" key="1">
    <source>
        <dbReference type="ARBA" id="ARBA00005607"/>
    </source>
</evidence>